<dbReference type="AlphaFoldDB" id="A0AAN4YER1"/>
<feature type="transmembrane region" description="Helical" evidence="1">
    <location>
        <begin position="103"/>
        <end position="120"/>
    </location>
</feature>
<name>A0AAN4YER1_ASPOZ</name>
<keyword evidence="1" id="KW-1133">Transmembrane helix</keyword>
<keyword evidence="1" id="KW-0812">Transmembrane</keyword>
<dbReference type="EMBL" id="BSYA01000019">
    <property type="protein sequence ID" value="GMG25538.1"/>
    <property type="molecule type" value="Genomic_DNA"/>
</dbReference>
<reference evidence="2" key="1">
    <citation type="submission" date="2023-04" db="EMBL/GenBank/DDBJ databases">
        <title>Aspergillus oryzae NBRC 4228.</title>
        <authorList>
            <person name="Ichikawa N."/>
            <person name="Sato H."/>
            <person name="Tonouchi N."/>
        </authorList>
    </citation>
    <scope>NUCLEOTIDE SEQUENCE</scope>
    <source>
        <strain evidence="2">NBRC 4228</strain>
    </source>
</reference>
<accession>A0AAN4YER1</accession>
<sequence length="121" mass="13708">MPARTHLPEYRRLTTEITAEMNRLCLPANITAIYGSSPVFSDRESQERFWRRTGYNLHDYLYYTSTKTNSLKCDSLNVDHGTSYLSIHNHISSCSTVFCPGNGFIETILVATMVVLVLILG</sequence>
<gene>
    <name evidence="2" type="ORF">Aory04_000256000</name>
</gene>
<proteinExistence type="predicted"/>
<evidence type="ECO:0000313" key="2">
    <source>
        <dbReference type="EMBL" id="GMG25538.1"/>
    </source>
</evidence>
<evidence type="ECO:0000313" key="3">
    <source>
        <dbReference type="Proteomes" id="UP001165205"/>
    </source>
</evidence>
<comment type="caution">
    <text evidence="2">The sequence shown here is derived from an EMBL/GenBank/DDBJ whole genome shotgun (WGS) entry which is preliminary data.</text>
</comment>
<dbReference type="Proteomes" id="UP001165205">
    <property type="component" value="Unassembled WGS sequence"/>
</dbReference>
<protein>
    <submittedName>
        <fullName evidence="2">Unnamed protein product</fullName>
    </submittedName>
</protein>
<organism evidence="2 3">
    <name type="scientific">Aspergillus oryzae</name>
    <name type="common">Yellow koji mold</name>
    <dbReference type="NCBI Taxonomy" id="5062"/>
    <lineage>
        <taxon>Eukaryota</taxon>
        <taxon>Fungi</taxon>
        <taxon>Dikarya</taxon>
        <taxon>Ascomycota</taxon>
        <taxon>Pezizomycotina</taxon>
        <taxon>Eurotiomycetes</taxon>
        <taxon>Eurotiomycetidae</taxon>
        <taxon>Eurotiales</taxon>
        <taxon>Aspergillaceae</taxon>
        <taxon>Aspergillus</taxon>
        <taxon>Aspergillus subgen. Circumdati</taxon>
    </lineage>
</organism>
<keyword evidence="1" id="KW-0472">Membrane</keyword>
<evidence type="ECO:0000256" key="1">
    <source>
        <dbReference type="SAM" id="Phobius"/>
    </source>
</evidence>